<dbReference type="FunFam" id="3.40.50.300:FF:000212">
    <property type="entry name" value="Adenylyl-sulfate kinase"/>
    <property type="match status" value="1"/>
</dbReference>
<dbReference type="GO" id="GO:0005524">
    <property type="term" value="F:ATP binding"/>
    <property type="evidence" value="ECO:0007669"/>
    <property type="project" value="UniProtKB-UniRule"/>
</dbReference>
<dbReference type="EC" id="2.7.1.25" evidence="5 14"/>
<keyword evidence="8 14" id="KW-0547">Nucleotide-binding</keyword>
<evidence type="ECO:0000256" key="14">
    <source>
        <dbReference type="HAMAP-Rule" id="MF_00065"/>
    </source>
</evidence>
<evidence type="ECO:0000256" key="11">
    <source>
        <dbReference type="ARBA" id="ARBA00029724"/>
    </source>
</evidence>
<dbReference type="PANTHER" id="PTHR11055:SF63">
    <property type="entry name" value="ADENYLYL-SULFATE KINASE 1, CHLOROPLASTIC"/>
    <property type="match status" value="1"/>
</dbReference>
<name>A0A2N3J7W0_AERSO</name>
<feature type="binding site" evidence="14">
    <location>
        <begin position="31"/>
        <end position="38"/>
    </location>
    <ligand>
        <name>ATP</name>
        <dbReference type="ChEBI" id="CHEBI:30616"/>
    </ligand>
</feature>
<accession>A0A2N3J7W0</accession>
<dbReference type="GO" id="GO:0000103">
    <property type="term" value="P:sulfate assimilation"/>
    <property type="evidence" value="ECO:0007669"/>
    <property type="project" value="UniProtKB-UniRule"/>
</dbReference>
<evidence type="ECO:0000256" key="15">
    <source>
        <dbReference type="RuleBase" id="RU004347"/>
    </source>
</evidence>
<dbReference type="Pfam" id="PF01583">
    <property type="entry name" value="APS_kinase"/>
    <property type="match status" value="1"/>
</dbReference>
<dbReference type="InterPro" id="IPR002891">
    <property type="entry name" value="APS"/>
</dbReference>
<evidence type="ECO:0000256" key="13">
    <source>
        <dbReference type="ARBA" id="ARBA00031464"/>
    </source>
</evidence>
<evidence type="ECO:0000256" key="2">
    <source>
        <dbReference type="ARBA" id="ARBA00002632"/>
    </source>
</evidence>
<evidence type="ECO:0000313" key="18">
    <source>
        <dbReference type="Proteomes" id="UP000233526"/>
    </source>
</evidence>
<dbReference type="GO" id="GO:0004020">
    <property type="term" value="F:adenylylsulfate kinase activity"/>
    <property type="evidence" value="ECO:0007669"/>
    <property type="project" value="UniProtKB-UniRule"/>
</dbReference>
<keyword evidence="10 14" id="KW-0067">ATP-binding</keyword>
<keyword evidence="14" id="KW-0597">Phosphoprotein</keyword>
<comment type="pathway">
    <text evidence="3 14 15">Sulfur metabolism; hydrogen sulfide biosynthesis; sulfite from sulfate: step 2/3.</text>
</comment>
<dbReference type="UniPathway" id="UPA00140">
    <property type="reaction ID" value="UER00205"/>
</dbReference>
<evidence type="ECO:0000256" key="6">
    <source>
        <dbReference type="ARBA" id="ARBA00018163"/>
    </source>
</evidence>
<evidence type="ECO:0000313" key="17">
    <source>
        <dbReference type="EMBL" id="PKQ82581.1"/>
    </source>
</evidence>
<evidence type="ECO:0000256" key="5">
    <source>
        <dbReference type="ARBA" id="ARBA00012121"/>
    </source>
</evidence>
<dbReference type="InterPro" id="IPR027417">
    <property type="entry name" value="P-loop_NTPase"/>
</dbReference>
<evidence type="ECO:0000256" key="4">
    <source>
        <dbReference type="ARBA" id="ARBA00007008"/>
    </source>
</evidence>
<dbReference type="Proteomes" id="UP000233526">
    <property type="component" value="Unassembled WGS sequence"/>
</dbReference>
<evidence type="ECO:0000256" key="1">
    <source>
        <dbReference type="ARBA" id="ARBA00001823"/>
    </source>
</evidence>
<comment type="similarity">
    <text evidence="4 14 15">Belongs to the APS kinase family.</text>
</comment>
<dbReference type="NCBIfam" id="NF003013">
    <property type="entry name" value="PRK03846.1"/>
    <property type="match status" value="1"/>
</dbReference>
<evidence type="ECO:0000256" key="10">
    <source>
        <dbReference type="ARBA" id="ARBA00022840"/>
    </source>
</evidence>
<protein>
    <recommendedName>
        <fullName evidence="6 14">Adenylyl-sulfate kinase</fullName>
        <ecNumber evidence="5 14">2.7.1.25</ecNumber>
    </recommendedName>
    <alternativeName>
        <fullName evidence="12 14">APS kinase</fullName>
    </alternativeName>
    <alternativeName>
        <fullName evidence="13 14">ATP adenosine-5'-phosphosulfate 3'-phosphotransferase</fullName>
    </alternativeName>
    <alternativeName>
        <fullName evidence="11 14">Adenosine-5'-phosphosulfate kinase</fullName>
    </alternativeName>
</protein>
<dbReference type="GO" id="GO:0070814">
    <property type="term" value="P:hydrogen sulfide biosynthetic process"/>
    <property type="evidence" value="ECO:0007669"/>
    <property type="project" value="UniProtKB-UniRule"/>
</dbReference>
<evidence type="ECO:0000256" key="3">
    <source>
        <dbReference type="ARBA" id="ARBA00004806"/>
    </source>
</evidence>
<evidence type="ECO:0000256" key="8">
    <source>
        <dbReference type="ARBA" id="ARBA00022741"/>
    </source>
</evidence>
<dbReference type="NCBIfam" id="TIGR00455">
    <property type="entry name" value="apsK"/>
    <property type="match status" value="1"/>
</dbReference>
<proteinExistence type="inferred from homology"/>
<organism evidence="17 18">
    <name type="scientific">Aeromonas sobria</name>
    <dbReference type="NCBI Taxonomy" id="646"/>
    <lineage>
        <taxon>Bacteria</taxon>
        <taxon>Pseudomonadati</taxon>
        <taxon>Pseudomonadota</taxon>
        <taxon>Gammaproteobacteria</taxon>
        <taxon>Aeromonadales</taxon>
        <taxon>Aeromonadaceae</taxon>
        <taxon>Aeromonas</taxon>
    </lineage>
</organism>
<dbReference type="InterPro" id="IPR059117">
    <property type="entry name" value="APS_kinase_dom"/>
</dbReference>
<dbReference type="EMBL" id="LJZX01000002">
    <property type="protein sequence ID" value="PKQ82581.1"/>
    <property type="molecule type" value="Genomic_DNA"/>
</dbReference>
<dbReference type="HAMAP" id="MF_00065">
    <property type="entry name" value="Adenylyl_sulf_kinase"/>
    <property type="match status" value="1"/>
</dbReference>
<dbReference type="RefSeq" id="WP_101315643.1">
    <property type="nucleotide sequence ID" value="NZ_CAWNSS010000002.1"/>
</dbReference>
<dbReference type="PANTHER" id="PTHR11055">
    <property type="entry name" value="BIFUNCTIONAL 3'-PHOSPHOADENOSINE 5'-PHOSPHOSULFATE SYNTHASE"/>
    <property type="match status" value="1"/>
</dbReference>
<keyword evidence="9 14" id="KW-0418">Kinase</keyword>
<reference evidence="17 18" key="1">
    <citation type="journal article" date="2017" name="Front. Microbiol.">
        <title>Strong Genomic and Phenotypic Heterogeneity in the Aeromonas sobria Species Complex.</title>
        <authorList>
            <person name="Gauthier J."/>
            <person name="Vincent A.T."/>
            <person name="Charette S.J."/>
            <person name="Derome N."/>
        </authorList>
    </citation>
    <scope>NUCLEOTIDE SEQUENCE [LARGE SCALE GENOMIC DNA]</scope>
    <source>
        <strain evidence="17 18">JF2635</strain>
    </source>
</reference>
<keyword evidence="7 14" id="KW-0808">Transferase</keyword>
<evidence type="ECO:0000256" key="7">
    <source>
        <dbReference type="ARBA" id="ARBA00022679"/>
    </source>
</evidence>
<evidence type="ECO:0000259" key="16">
    <source>
        <dbReference type="Pfam" id="PF01583"/>
    </source>
</evidence>
<dbReference type="CDD" id="cd02027">
    <property type="entry name" value="APSK"/>
    <property type="match status" value="1"/>
</dbReference>
<dbReference type="AlphaFoldDB" id="A0A2N3J7W0"/>
<comment type="catalytic activity">
    <reaction evidence="1 14 15">
        <text>adenosine 5'-phosphosulfate + ATP = 3'-phosphoadenylyl sulfate + ADP + H(+)</text>
        <dbReference type="Rhea" id="RHEA:24152"/>
        <dbReference type="ChEBI" id="CHEBI:15378"/>
        <dbReference type="ChEBI" id="CHEBI:30616"/>
        <dbReference type="ChEBI" id="CHEBI:58243"/>
        <dbReference type="ChEBI" id="CHEBI:58339"/>
        <dbReference type="ChEBI" id="CHEBI:456216"/>
        <dbReference type="EC" id="2.7.1.25"/>
    </reaction>
</comment>
<evidence type="ECO:0000256" key="9">
    <source>
        <dbReference type="ARBA" id="ARBA00022777"/>
    </source>
</evidence>
<feature type="domain" description="APS kinase" evidence="16">
    <location>
        <begin position="24"/>
        <end position="172"/>
    </location>
</feature>
<comment type="function">
    <text evidence="2 14 15">Catalyzes the synthesis of activated sulfate.</text>
</comment>
<gene>
    <name evidence="14" type="primary">cysC</name>
    <name evidence="17" type="ORF">AOX56_01715</name>
</gene>
<evidence type="ECO:0000256" key="12">
    <source>
        <dbReference type="ARBA" id="ARBA00031393"/>
    </source>
</evidence>
<dbReference type="SUPFAM" id="SSF52540">
    <property type="entry name" value="P-loop containing nucleoside triphosphate hydrolases"/>
    <property type="match status" value="1"/>
</dbReference>
<comment type="caution">
    <text evidence="17">The sequence shown here is derived from an EMBL/GenBank/DDBJ whole genome shotgun (WGS) entry which is preliminary data.</text>
</comment>
<dbReference type="Gene3D" id="3.40.50.300">
    <property type="entry name" value="P-loop containing nucleotide triphosphate hydrolases"/>
    <property type="match status" value="1"/>
</dbReference>
<sequence length="199" mass="21802">MGNIVWHQHAVNKASRAELKRQKPLVIWFTGLSGAGKSTLAGALEQALAAQGKHTYLLDGDNVRHGLCGDLGFDDAARQENIRRVGEVAKLMVDAGLIVLTAFISPFRAERELVRNLLGPDEFVEVFVDAPLAICEERDPKGLYKKARAGEIRNFTGIDSAYEAPEQPEIHLLNAGKPVEVLVDELLTALRLRGLIDRG</sequence>
<feature type="active site" description="Phosphoserine intermediate" evidence="14">
    <location>
        <position position="105"/>
    </location>
</feature>